<evidence type="ECO:0000256" key="3">
    <source>
        <dbReference type="ARBA" id="ARBA00022927"/>
    </source>
</evidence>
<dbReference type="Gene3D" id="2.60.40.1170">
    <property type="entry name" value="Mu homology domain, subdomain B"/>
    <property type="match status" value="3"/>
</dbReference>
<dbReference type="InterPro" id="IPR038664">
    <property type="entry name" value="Gar1/Naf1_Cbf5-bd_sf"/>
</dbReference>
<dbReference type="Gene3D" id="2.40.10.230">
    <property type="entry name" value="Probable tRNA pseudouridine synthase domain"/>
    <property type="match status" value="1"/>
</dbReference>
<dbReference type="PROSITE" id="PS51072">
    <property type="entry name" value="MHD"/>
    <property type="match status" value="1"/>
</dbReference>
<dbReference type="PROSITE" id="PS00990">
    <property type="entry name" value="CLAT_ADAPTOR_M_1"/>
    <property type="match status" value="1"/>
</dbReference>
<sequence>MNLLGSLGSFWFHTVLGNSDVCEKYLIRISDRPFQGVMMDSDKIVNKSKTEMICVDSEVCKDDLLQAVVAEIVTNVVDLVCKRCISFNHFLDRFNIVDSTSFRNNNKLSESAFTLQSSSDSSDDEFDRILKNTRRLTSLQQEEEDDDMEVTIPMKANAKLIEHEYDTMPAIEELRIHVEEDILLKKLGKIVNIVDRLVVIEADSNIALDFDTIIFDSERNAVGRVFDIFGPVVKPMYAILFNDVKEANEWKMGSAMYYAPLASQFTNTIFTEKLRQQVFYYLINIIKFDLMEISKKMFFREKAADGCWDGEGECPYDMLAFSDDEAEKRYKVKHRSANISNEKQHMLDSPRSKKARYLSRRGRSNCKRYNVTRQFRNGSEHKQYDASTLSTHWKHDIILEKHWKSVIHRSICDYFFEAQKKAAYPEDVPPVISTPHHYLISVYHNHLYLLAVTMSETPPLMVIEFLHRVIATFAEYFEEFSDNAVKENCVMVFELLDEMLDNGFPLATELNVLQELIKPPNFLRTIANQVMGRTNVSEVLPTGQLSNIPWRRADVKYTNNEAYFDVVEEIDAIIDRQGATVFSEIQGYNERVLSFVPPDGNFRLLSYHIGSQNMVAIPVYVRHNISFKPGTSGRIELTVGPKQSMGKVLEDVIVEMTMPKPVQNCMLISSTGKCCFDPTTKLLQWNIGKIELGKPPTLKGTISVSGTANVEAPPITVYFKINQLAVSGLKVNRLDLYGEKYKPFKGVKYITKAGRFQVRT</sequence>
<organism evidence="7 8">
    <name type="scientific">Onchocerca flexuosa</name>
    <dbReference type="NCBI Taxonomy" id="387005"/>
    <lineage>
        <taxon>Eukaryota</taxon>
        <taxon>Metazoa</taxon>
        <taxon>Ecdysozoa</taxon>
        <taxon>Nematoda</taxon>
        <taxon>Chromadorea</taxon>
        <taxon>Rhabditida</taxon>
        <taxon>Spirurina</taxon>
        <taxon>Spiruromorpha</taxon>
        <taxon>Filarioidea</taxon>
        <taxon>Onchocercidae</taxon>
        <taxon>Onchocerca</taxon>
    </lineage>
</organism>
<dbReference type="SUPFAM" id="SSF50447">
    <property type="entry name" value="Translation proteins"/>
    <property type="match status" value="1"/>
</dbReference>
<dbReference type="CDD" id="cd09252">
    <property type="entry name" value="AP-3_Mu3_Cterm"/>
    <property type="match status" value="1"/>
</dbReference>
<keyword evidence="8" id="KW-1185">Reference proteome</keyword>
<dbReference type="GO" id="GO:0030131">
    <property type="term" value="C:clathrin adaptor complex"/>
    <property type="evidence" value="ECO:0007669"/>
    <property type="project" value="InterPro"/>
</dbReference>
<reference evidence="7 8" key="1">
    <citation type="submission" date="2015-12" db="EMBL/GenBank/DDBJ databases">
        <title>Draft genome of the nematode, Onchocerca flexuosa.</title>
        <authorList>
            <person name="Mitreva M."/>
        </authorList>
    </citation>
    <scope>NUCLEOTIDE SEQUENCE [LARGE SCALE GENOMIC DNA]</scope>
    <source>
        <strain evidence="7">Red Deer</strain>
    </source>
</reference>
<name>A0A238BVR4_9BILA</name>
<dbReference type="InterPro" id="IPR001392">
    <property type="entry name" value="Clathrin_mu"/>
</dbReference>
<keyword evidence="4" id="KW-0472">Membrane</keyword>
<accession>A0A238BVR4</accession>
<dbReference type="InterPro" id="IPR018240">
    <property type="entry name" value="Clathrin_mu_CS"/>
</dbReference>
<evidence type="ECO:0000259" key="6">
    <source>
        <dbReference type="PROSITE" id="PS51072"/>
    </source>
</evidence>
<dbReference type="InterPro" id="IPR009000">
    <property type="entry name" value="Transl_B-barrel_sf"/>
</dbReference>
<dbReference type="GO" id="GO:0012505">
    <property type="term" value="C:endomembrane system"/>
    <property type="evidence" value="ECO:0007669"/>
    <property type="project" value="UniProtKB-SubCell"/>
</dbReference>
<dbReference type="GO" id="GO:0042254">
    <property type="term" value="P:ribosome biogenesis"/>
    <property type="evidence" value="ECO:0007669"/>
    <property type="project" value="InterPro"/>
</dbReference>
<dbReference type="PANTHER" id="PTHR10529">
    <property type="entry name" value="AP COMPLEX SUBUNIT MU"/>
    <property type="match status" value="1"/>
</dbReference>
<feature type="chain" id="PRO_5012624514" evidence="5">
    <location>
        <begin position="18"/>
        <end position="760"/>
    </location>
</feature>
<dbReference type="InterPro" id="IPR028565">
    <property type="entry name" value="MHD"/>
</dbReference>
<dbReference type="AlphaFoldDB" id="A0A238BVR4"/>
<dbReference type="Pfam" id="PF04410">
    <property type="entry name" value="Gar1"/>
    <property type="match status" value="1"/>
</dbReference>
<keyword evidence="2" id="KW-0813">Transport</keyword>
<dbReference type="GO" id="GO:0006886">
    <property type="term" value="P:intracellular protein transport"/>
    <property type="evidence" value="ECO:0007669"/>
    <property type="project" value="InterPro"/>
</dbReference>
<evidence type="ECO:0000313" key="7">
    <source>
        <dbReference type="EMBL" id="OZC08658.1"/>
    </source>
</evidence>
<comment type="subcellular location">
    <subcellularLocation>
        <location evidence="1">Endomembrane system</location>
    </subcellularLocation>
</comment>
<dbReference type="SUPFAM" id="SSF49447">
    <property type="entry name" value="Second domain of Mu2 adaptin subunit (ap50) of ap2 adaptor"/>
    <property type="match status" value="1"/>
</dbReference>
<dbReference type="PRINTS" id="PR00314">
    <property type="entry name" value="CLATHRINADPT"/>
</dbReference>
<feature type="domain" description="MHD" evidence="6">
    <location>
        <begin position="519"/>
        <end position="759"/>
    </location>
</feature>
<dbReference type="Proteomes" id="UP000242913">
    <property type="component" value="Unassembled WGS sequence"/>
</dbReference>
<evidence type="ECO:0000256" key="2">
    <source>
        <dbReference type="ARBA" id="ARBA00022448"/>
    </source>
</evidence>
<dbReference type="CDD" id="cd14837">
    <property type="entry name" value="AP3_Mu_N"/>
    <property type="match status" value="1"/>
</dbReference>
<dbReference type="EMBL" id="KZ270005">
    <property type="protein sequence ID" value="OZC08658.1"/>
    <property type="molecule type" value="Genomic_DNA"/>
</dbReference>
<dbReference type="Gene3D" id="3.30.450.60">
    <property type="match status" value="1"/>
</dbReference>
<gene>
    <name evidence="7" type="ORF">X798_04339</name>
</gene>
<evidence type="ECO:0000256" key="1">
    <source>
        <dbReference type="ARBA" id="ARBA00004308"/>
    </source>
</evidence>
<dbReference type="InterPro" id="IPR036168">
    <property type="entry name" value="AP2_Mu_C_sf"/>
</dbReference>
<keyword evidence="5" id="KW-0732">Signal</keyword>
<dbReference type="InterPro" id="IPR011012">
    <property type="entry name" value="Longin-like_dom_sf"/>
</dbReference>
<dbReference type="GO" id="GO:0016192">
    <property type="term" value="P:vesicle-mediated transport"/>
    <property type="evidence" value="ECO:0007669"/>
    <property type="project" value="InterPro"/>
</dbReference>
<dbReference type="SUPFAM" id="SSF64356">
    <property type="entry name" value="SNARE-like"/>
    <property type="match status" value="1"/>
</dbReference>
<protein>
    <submittedName>
        <fullName evidence="7">Adaptor complexe medium subunit family protein</fullName>
    </submittedName>
</protein>
<keyword evidence="3" id="KW-0653">Protein transport</keyword>
<evidence type="ECO:0000256" key="5">
    <source>
        <dbReference type="SAM" id="SignalP"/>
    </source>
</evidence>
<dbReference type="Pfam" id="PF00928">
    <property type="entry name" value="Adap_comp_sub"/>
    <property type="match status" value="2"/>
</dbReference>
<evidence type="ECO:0000313" key="8">
    <source>
        <dbReference type="Proteomes" id="UP000242913"/>
    </source>
</evidence>
<evidence type="ECO:0000256" key="4">
    <source>
        <dbReference type="ARBA" id="ARBA00023136"/>
    </source>
</evidence>
<proteinExistence type="predicted"/>
<dbReference type="InterPro" id="IPR007504">
    <property type="entry name" value="H/ACA_rnp_Gar1/Naf1"/>
</dbReference>
<dbReference type="InterPro" id="IPR050431">
    <property type="entry name" value="Adaptor_comp_med_subunit"/>
</dbReference>
<dbReference type="GO" id="GO:0001522">
    <property type="term" value="P:pseudouridine synthesis"/>
    <property type="evidence" value="ECO:0007669"/>
    <property type="project" value="InterPro"/>
</dbReference>
<dbReference type="OrthoDB" id="870at2759"/>
<feature type="signal peptide" evidence="5">
    <location>
        <begin position="1"/>
        <end position="17"/>
    </location>
</feature>